<protein>
    <submittedName>
        <fullName evidence="2">Uncharacterized protein</fullName>
    </submittedName>
</protein>
<organism evidence="2 3">
    <name type="scientific">Lyophyllum shimeji</name>
    <name type="common">Hon-shimeji</name>
    <name type="synonym">Tricholoma shimeji</name>
    <dbReference type="NCBI Taxonomy" id="47721"/>
    <lineage>
        <taxon>Eukaryota</taxon>
        <taxon>Fungi</taxon>
        <taxon>Dikarya</taxon>
        <taxon>Basidiomycota</taxon>
        <taxon>Agaricomycotina</taxon>
        <taxon>Agaricomycetes</taxon>
        <taxon>Agaricomycetidae</taxon>
        <taxon>Agaricales</taxon>
        <taxon>Tricholomatineae</taxon>
        <taxon>Lyophyllaceae</taxon>
        <taxon>Lyophyllum</taxon>
    </lineage>
</organism>
<accession>A0A9P3PY21</accession>
<name>A0A9P3PY21_LYOSH</name>
<reference evidence="2" key="1">
    <citation type="submission" date="2022-07" db="EMBL/GenBank/DDBJ databases">
        <title>The genome of Lyophyllum shimeji provides insight into the initial evolution of ectomycorrhizal fungal genome.</title>
        <authorList>
            <person name="Kobayashi Y."/>
            <person name="Shibata T."/>
            <person name="Hirakawa H."/>
            <person name="Shigenobu S."/>
            <person name="Nishiyama T."/>
            <person name="Yamada A."/>
            <person name="Hasebe M."/>
            <person name="Kawaguchi M."/>
        </authorList>
    </citation>
    <scope>NUCLEOTIDE SEQUENCE</scope>
    <source>
        <strain evidence="2">AT787</strain>
    </source>
</reference>
<comment type="caution">
    <text evidence="2">The sequence shown here is derived from an EMBL/GenBank/DDBJ whole genome shotgun (WGS) entry which is preliminary data.</text>
</comment>
<evidence type="ECO:0000313" key="2">
    <source>
        <dbReference type="EMBL" id="GLB43337.1"/>
    </source>
</evidence>
<feature type="region of interest" description="Disordered" evidence="1">
    <location>
        <begin position="73"/>
        <end position="96"/>
    </location>
</feature>
<feature type="region of interest" description="Disordered" evidence="1">
    <location>
        <begin position="1"/>
        <end position="32"/>
    </location>
</feature>
<dbReference type="AlphaFoldDB" id="A0A9P3PY21"/>
<dbReference type="Proteomes" id="UP001063166">
    <property type="component" value="Unassembled WGS sequence"/>
</dbReference>
<gene>
    <name evidence="2" type="ORF">LshimejAT787_1302380</name>
</gene>
<sequence>MPPHLLGNHSLFPPRIYPNPRPKPTAFDLLPDPSENLPDPALHLLLLVPLLTVPSARLRSLRCDIEEHREIRRGQGDVRGAAPFVRQPLGRGKGDP</sequence>
<evidence type="ECO:0000313" key="3">
    <source>
        <dbReference type="Proteomes" id="UP001063166"/>
    </source>
</evidence>
<evidence type="ECO:0000256" key="1">
    <source>
        <dbReference type="SAM" id="MobiDB-lite"/>
    </source>
</evidence>
<dbReference type="EMBL" id="BRPK01000013">
    <property type="protein sequence ID" value="GLB43337.1"/>
    <property type="molecule type" value="Genomic_DNA"/>
</dbReference>
<keyword evidence="3" id="KW-1185">Reference proteome</keyword>
<proteinExistence type="predicted"/>